<keyword evidence="1" id="KW-1133">Transmembrane helix</keyword>
<evidence type="ECO:0000256" key="2">
    <source>
        <dbReference type="SAM" id="SignalP"/>
    </source>
</evidence>
<proteinExistence type="predicted"/>
<feature type="signal peptide" evidence="2">
    <location>
        <begin position="1"/>
        <end position="28"/>
    </location>
</feature>
<comment type="caution">
    <text evidence="4">The sequence shown here is derived from an EMBL/GenBank/DDBJ whole genome shotgun (WGS) entry which is preliminary data.</text>
</comment>
<keyword evidence="1" id="KW-0472">Membrane</keyword>
<accession>A0ABD0M977</accession>
<sequence>MADMGFTLAWVVVAVVGWVVLQLGSVVCSGENKLKLEVVRHCVPDSAQLSRTHVFHRGCTIELLCYYKPCSKEIPSDLVVSRMYDGEITNMEERTRTNCTLMVKLRNMTDSSAGVYTCRDNYNRLNSAKPLEFKAPHLQVKVKELCLHHQHTLNEKPTVLYYYVGCSIRLMCRYVPCLDTTHTNLTITTMRGENQTRRPVEWSRSKCSVEVEFGNMTAAFAGAYRCQDTCLPKRAEAESGYSFDLTVTRIVTLQILSATEEFAGTYACHELGSDQQNFVSCNLELRSLLTDPPDVLVVTVTNDVPGDHVPFMYGVDFMVVTSIGILASAAVIITVSIVCVRRGNTLTLDSESVTSNCLGTIT</sequence>
<reference evidence="4 5" key="1">
    <citation type="journal article" date="2023" name="Sci. Data">
        <title>Genome assembly of the Korean intertidal mud-creeper Batillaria attramentaria.</title>
        <authorList>
            <person name="Patra A.K."/>
            <person name="Ho P.T."/>
            <person name="Jun S."/>
            <person name="Lee S.J."/>
            <person name="Kim Y."/>
            <person name="Won Y.J."/>
        </authorList>
    </citation>
    <scope>NUCLEOTIDE SEQUENCE [LARGE SCALE GENOMIC DNA]</scope>
    <source>
        <strain evidence="4">Wonlab-2016</strain>
    </source>
</reference>
<dbReference type="Proteomes" id="UP001519460">
    <property type="component" value="Unassembled WGS sequence"/>
</dbReference>
<evidence type="ECO:0000313" key="5">
    <source>
        <dbReference type="Proteomes" id="UP001519460"/>
    </source>
</evidence>
<evidence type="ECO:0000256" key="1">
    <source>
        <dbReference type="SAM" id="Phobius"/>
    </source>
</evidence>
<dbReference type="EMBL" id="JACVVK020000003">
    <property type="protein sequence ID" value="KAK7507798.1"/>
    <property type="molecule type" value="Genomic_DNA"/>
</dbReference>
<name>A0ABD0M977_9CAEN</name>
<keyword evidence="1" id="KW-0812">Transmembrane</keyword>
<protein>
    <recommendedName>
        <fullName evidence="3">Ig-like domain-containing protein</fullName>
    </recommendedName>
</protein>
<keyword evidence="2" id="KW-0732">Signal</keyword>
<keyword evidence="5" id="KW-1185">Reference proteome</keyword>
<feature type="chain" id="PRO_5044757509" description="Ig-like domain-containing protein" evidence="2">
    <location>
        <begin position="29"/>
        <end position="362"/>
    </location>
</feature>
<evidence type="ECO:0000259" key="3">
    <source>
        <dbReference type="PROSITE" id="PS50835"/>
    </source>
</evidence>
<dbReference type="InterPro" id="IPR007110">
    <property type="entry name" value="Ig-like_dom"/>
</dbReference>
<organism evidence="4 5">
    <name type="scientific">Batillaria attramentaria</name>
    <dbReference type="NCBI Taxonomy" id="370345"/>
    <lineage>
        <taxon>Eukaryota</taxon>
        <taxon>Metazoa</taxon>
        <taxon>Spiralia</taxon>
        <taxon>Lophotrochozoa</taxon>
        <taxon>Mollusca</taxon>
        <taxon>Gastropoda</taxon>
        <taxon>Caenogastropoda</taxon>
        <taxon>Sorbeoconcha</taxon>
        <taxon>Cerithioidea</taxon>
        <taxon>Batillariidae</taxon>
        <taxon>Batillaria</taxon>
    </lineage>
</organism>
<dbReference type="AlphaFoldDB" id="A0ABD0M977"/>
<gene>
    <name evidence="4" type="ORF">BaRGS_00000763</name>
</gene>
<feature type="transmembrane region" description="Helical" evidence="1">
    <location>
        <begin position="317"/>
        <end position="340"/>
    </location>
</feature>
<feature type="domain" description="Ig-like" evidence="3">
    <location>
        <begin position="44"/>
        <end position="119"/>
    </location>
</feature>
<dbReference type="PROSITE" id="PS50835">
    <property type="entry name" value="IG_LIKE"/>
    <property type="match status" value="1"/>
</dbReference>
<evidence type="ECO:0000313" key="4">
    <source>
        <dbReference type="EMBL" id="KAK7507798.1"/>
    </source>
</evidence>